<feature type="binding site" evidence="9">
    <location>
        <begin position="62"/>
        <end position="65"/>
    </location>
    <ligand>
        <name>substrate</name>
    </ligand>
</feature>
<evidence type="ECO:0000256" key="1">
    <source>
        <dbReference type="ARBA" id="ARBA00000642"/>
    </source>
</evidence>
<feature type="binding site" evidence="9">
    <location>
        <position position="39"/>
    </location>
    <ligand>
        <name>substrate</name>
    </ligand>
</feature>
<dbReference type="PROSITE" id="PS00111">
    <property type="entry name" value="PGLYCERATE_KINASE"/>
    <property type="match status" value="1"/>
</dbReference>
<dbReference type="PIRSF" id="PIRSF000724">
    <property type="entry name" value="Pgk"/>
    <property type="match status" value="1"/>
</dbReference>
<comment type="caution">
    <text evidence="11">The sequence shown here is derived from an EMBL/GenBank/DDBJ whole genome shotgun (WGS) entry which is preliminary data.</text>
</comment>
<name>A0ABY2QEJ8_9SPHN</name>
<protein>
    <recommendedName>
        <fullName evidence="4 9">Phosphoglycerate kinase</fullName>
        <ecNumber evidence="4 9">2.7.2.3</ecNumber>
    </recommendedName>
</protein>
<keyword evidence="12" id="KW-1185">Reference proteome</keyword>
<dbReference type="Gene3D" id="3.40.50.1260">
    <property type="entry name" value="Phosphoglycerate kinase, N-terminal domain"/>
    <property type="match status" value="2"/>
</dbReference>
<feature type="binding site" evidence="9">
    <location>
        <position position="323"/>
    </location>
    <ligand>
        <name>ATP</name>
        <dbReference type="ChEBI" id="CHEBI:30616"/>
    </ligand>
</feature>
<feature type="binding site" evidence="9">
    <location>
        <position position="201"/>
    </location>
    <ligand>
        <name>ATP</name>
        <dbReference type="ChEBI" id="CHEBI:30616"/>
    </ligand>
</feature>
<evidence type="ECO:0000256" key="9">
    <source>
        <dbReference type="HAMAP-Rule" id="MF_00145"/>
    </source>
</evidence>
<organism evidence="11 12">
    <name type="scientific">Sphingomonas olei</name>
    <dbReference type="NCBI Taxonomy" id="1886787"/>
    <lineage>
        <taxon>Bacteria</taxon>
        <taxon>Pseudomonadati</taxon>
        <taxon>Pseudomonadota</taxon>
        <taxon>Alphaproteobacteria</taxon>
        <taxon>Sphingomonadales</taxon>
        <taxon>Sphingomonadaceae</taxon>
        <taxon>Sphingomonas</taxon>
    </lineage>
</organism>
<dbReference type="RefSeq" id="WP_136452052.1">
    <property type="nucleotide sequence ID" value="NZ_SSTI01000010.1"/>
</dbReference>
<dbReference type="PRINTS" id="PR00477">
    <property type="entry name" value="PHGLYCKINASE"/>
</dbReference>
<dbReference type="InterPro" id="IPR015824">
    <property type="entry name" value="Phosphoglycerate_kinase_N"/>
</dbReference>
<dbReference type="InterPro" id="IPR015911">
    <property type="entry name" value="Phosphoglycerate_kinase_CS"/>
</dbReference>
<dbReference type="Proteomes" id="UP000308038">
    <property type="component" value="Unassembled WGS sequence"/>
</dbReference>
<evidence type="ECO:0000256" key="2">
    <source>
        <dbReference type="ARBA" id="ARBA00008982"/>
    </source>
</evidence>
<evidence type="ECO:0000256" key="10">
    <source>
        <dbReference type="RuleBase" id="RU000532"/>
    </source>
</evidence>
<comment type="similarity">
    <text evidence="2 9 10">Belongs to the phosphoglycerate kinase family.</text>
</comment>
<sequence>MAKSFRTLDDIGDIRGKRVLVREDLNVPFADGQVTDDTRLRATVATVSELADKGAIVLILAHFGRPKGVPSPELSLAQIVKPYEAVLGRPVRYIDWEGDAANVAMLQPGDIAVLENTRFFGGEEKNDPAVVDRFAALGDIYVNDAFSAAHRAHASTEGLAHKLPAYAGRAMEAELDALQKALGEPEHPVAAVVGGAKVSTKLAVLKHLVGKVDHLIIGGGMANTFLAARGVNVGKSLCEHDLTGTADEIMEAADRAGCTVHLPYDVVVAKEFKPNPPTRTVNVHEVAADEMILDVGPAAVEALGDVLKNCRTLVWNGPLGAFETPPFDAATVALAKTAAALTVDGSLVSVAGGGDTVAALNHAGVADEFTFVSTAGGAFLEWMEGRELPGVAALMH</sequence>
<evidence type="ECO:0000313" key="12">
    <source>
        <dbReference type="Proteomes" id="UP000308038"/>
    </source>
</evidence>
<comment type="subunit">
    <text evidence="3 9">Monomer.</text>
</comment>
<keyword evidence="8 9" id="KW-0067">ATP-binding</keyword>
<feature type="binding site" evidence="9">
    <location>
        <begin position="24"/>
        <end position="26"/>
    </location>
    <ligand>
        <name>substrate</name>
    </ligand>
</feature>
<dbReference type="InterPro" id="IPR036043">
    <property type="entry name" value="Phosphoglycerate_kinase_sf"/>
</dbReference>
<dbReference type="PANTHER" id="PTHR11406">
    <property type="entry name" value="PHOSPHOGLYCERATE KINASE"/>
    <property type="match status" value="1"/>
</dbReference>
<proteinExistence type="inferred from homology"/>
<keyword evidence="6 9" id="KW-0547">Nucleotide-binding</keyword>
<dbReference type="PANTHER" id="PTHR11406:SF23">
    <property type="entry name" value="PHOSPHOGLYCERATE KINASE 1, CHLOROPLASTIC-RELATED"/>
    <property type="match status" value="1"/>
</dbReference>
<keyword evidence="5 9" id="KW-0808">Transferase</keyword>
<dbReference type="InterPro" id="IPR001576">
    <property type="entry name" value="Phosphoglycerate_kinase"/>
</dbReference>
<dbReference type="EC" id="2.7.2.3" evidence="4 9"/>
<dbReference type="EMBL" id="SSTI01000010">
    <property type="protein sequence ID" value="THG38659.1"/>
    <property type="molecule type" value="Genomic_DNA"/>
</dbReference>
<evidence type="ECO:0000256" key="3">
    <source>
        <dbReference type="ARBA" id="ARBA00011245"/>
    </source>
</evidence>
<comment type="catalytic activity">
    <reaction evidence="1 9 10">
        <text>(2R)-3-phosphoglycerate + ATP = (2R)-3-phospho-glyceroyl phosphate + ADP</text>
        <dbReference type="Rhea" id="RHEA:14801"/>
        <dbReference type="ChEBI" id="CHEBI:30616"/>
        <dbReference type="ChEBI" id="CHEBI:57604"/>
        <dbReference type="ChEBI" id="CHEBI:58272"/>
        <dbReference type="ChEBI" id="CHEBI:456216"/>
        <dbReference type="EC" id="2.7.2.3"/>
    </reaction>
</comment>
<dbReference type="Pfam" id="PF00162">
    <property type="entry name" value="PGK"/>
    <property type="match status" value="1"/>
</dbReference>
<dbReference type="SUPFAM" id="SSF53748">
    <property type="entry name" value="Phosphoglycerate kinase"/>
    <property type="match status" value="1"/>
</dbReference>
<comment type="caution">
    <text evidence="9">Lacks conserved residue(s) required for the propagation of feature annotation.</text>
</comment>
<evidence type="ECO:0000256" key="8">
    <source>
        <dbReference type="ARBA" id="ARBA00022840"/>
    </source>
</evidence>
<evidence type="ECO:0000256" key="7">
    <source>
        <dbReference type="ARBA" id="ARBA00022777"/>
    </source>
</evidence>
<evidence type="ECO:0000256" key="6">
    <source>
        <dbReference type="ARBA" id="ARBA00022741"/>
    </source>
</evidence>
<dbReference type="GO" id="GO:0016301">
    <property type="term" value="F:kinase activity"/>
    <property type="evidence" value="ECO:0007669"/>
    <property type="project" value="UniProtKB-KW"/>
</dbReference>
<feature type="binding site" evidence="9">
    <location>
        <position position="118"/>
    </location>
    <ligand>
        <name>substrate</name>
    </ligand>
</feature>
<comment type="pathway">
    <text evidence="9">Carbohydrate degradation; glycolysis; pyruvate from D-glyceraldehyde 3-phosphate: step 2/5.</text>
</comment>
<accession>A0ABY2QEJ8</accession>
<keyword evidence="7 9" id="KW-0418">Kinase</keyword>
<evidence type="ECO:0000256" key="5">
    <source>
        <dbReference type="ARBA" id="ARBA00022679"/>
    </source>
</evidence>
<keyword evidence="9" id="KW-0324">Glycolysis</keyword>
<keyword evidence="9" id="KW-0963">Cytoplasm</keyword>
<reference evidence="11 12" key="1">
    <citation type="submission" date="2019-04" db="EMBL/GenBank/DDBJ databases">
        <title>Microbes associate with the intestines of laboratory mice.</title>
        <authorList>
            <person name="Navarre W."/>
            <person name="Wong E."/>
            <person name="Huang K.C."/>
            <person name="Tropini C."/>
            <person name="Ng K."/>
            <person name="Yu B."/>
        </authorList>
    </citation>
    <scope>NUCLEOTIDE SEQUENCE [LARGE SCALE GENOMIC DNA]</scope>
    <source>
        <strain evidence="11 12">NM83_B4-11</strain>
    </source>
</reference>
<comment type="subcellular location">
    <subcellularLocation>
        <location evidence="9">Cytoplasm</location>
    </subcellularLocation>
</comment>
<feature type="binding site" evidence="9">
    <location>
        <begin position="353"/>
        <end position="356"/>
    </location>
    <ligand>
        <name>ATP</name>
        <dbReference type="ChEBI" id="CHEBI:30616"/>
    </ligand>
</feature>
<gene>
    <name evidence="9" type="primary">pgk</name>
    <name evidence="11" type="ORF">E5988_13825</name>
</gene>
<dbReference type="HAMAP" id="MF_00145">
    <property type="entry name" value="Phosphoglyc_kinase"/>
    <property type="match status" value="1"/>
</dbReference>
<evidence type="ECO:0000313" key="11">
    <source>
        <dbReference type="EMBL" id="THG38659.1"/>
    </source>
</evidence>
<feature type="binding site" evidence="9">
    <location>
        <position position="151"/>
    </location>
    <ligand>
        <name>substrate</name>
    </ligand>
</feature>
<evidence type="ECO:0000256" key="4">
    <source>
        <dbReference type="ARBA" id="ARBA00013061"/>
    </source>
</evidence>